<dbReference type="EMBL" id="BK015049">
    <property type="protein sequence ID" value="DAD88854.1"/>
    <property type="molecule type" value="Genomic_DNA"/>
</dbReference>
<accession>A0A8S5N2M4</accession>
<name>A0A8S5N2M4_9CAUD</name>
<evidence type="ECO:0000313" key="1">
    <source>
        <dbReference type="EMBL" id="DAD88854.1"/>
    </source>
</evidence>
<protein>
    <submittedName>
        <fullName evidence="1">Uncharacterized protein</fullName>
    </submittedName>
</protein>
<sequence length="184" mass="21712">MSDVYDRVKSNDEYNSVDVIAKYEDAKEIVRKLIGIGYGIAYITELADVEYDGYDDAFVISLLDDEIWCEPVKRDDKYIFVEADVVYIFDDCNSKIIPKIEADEVYEVEIGYEYDNCDGDCENCDCYNVDTTSTYKINGRYVDKETYEKYIEDIQKKYLEKFKKSIEYWGICNEMNEYSMLLNR</sequence>
<proteinExistence type="predicted"/>
<reference evidence="1" key="1">
    <citation type="journal article" date="2021" name="Proc. Natl. Acad. Sci. U.S.A.">
        <title>A Catalog of Tens of Thousands of Viruses from Human Metagenomes Reveals Hidden Associations with Chronic Diseases.</title>
        <authorList>
            <person name="Tisza M.J."/>
            <person name="Buck C.B."/>
        </authorList>
    </citation>
    <scope>NUCLEOTIDE SEQUENCE</scope>
    <source>
        <strain evidence="1">CtRuT6</strain>
    </source>
</reference>
<organism evidence="1">
    <name type="scientific">Siphoviridae sp. ctRuT6</name>
    <dbReference type="NCBI Taxonomy" id="2826339"/>
    <lineage>
        <taxon>Viruses</taxon>
        <taxon>Duplodnaviria</taxon>
        <taxon>Heunggongvirae</taxon>
        <taxon>Uroviricota</taxon>
        <taxon>Caudoviricetes</taxon>
    </lineage>
</organism>